<dbReference type="EMBL" id="AP010904">
    <property type="protein sequence ID" value="BAH76324.1"/>
    <property type="molecule type" value="Genomic_DNA"/>
</dbReference>
<accession>C4XH21</accession>
<dbReference type="SFLD" id="SFLDG00002">
    <property type="entry name" value="C1.7:_P-type_atpase_like"/>
    <property type="match status" value="1"/>
</dbReference>
<evidence type="ECO:0000313" key="12">
    <source>
        <dbReference type="Proteomes" id="UP000009071"/>
    </source>
</evidence>
<gene>
    <name evidence="11" type="ordered locus">DMR_28330</name>
</gene>
<dbReference type="InterPro" id="IPR008250">
    <property type="entry name" value="ATPase_P-typ_transduc_dom_A_sf"/>
</dbReference>
<dbReference type="Gene3D" id="3.40.1110.10">
    <property type="entry name" value="Calcium-transporting ATPase, cytoplasmic domain N"/>
    <property type="match status" value="1"/>
</dbReference>
<evidence type="ECO:0000256" key="5">
    <source>
        <dbReference type="ARBA" id="ARBA00022989"/>
    </source>
</evidence>
<evidence type="ECO:0000259" key="10">
    <source>
        <dbReference type="Pfam" id="PF00122"/>
    </source>
</evidence>
<dbReference type="InterPro" id="IPR018303">
    <property type="entry name" value="ATPase_P-typ_P_site"/>
</dbReference>
<dbReference type="InterPro" id="IPR023299">
    <property type="entry name" value="ATPase_P-typ_cyto_dom_N"/>
</dbReference>
<dbReference type="SFLD" id="SFLDF00027">
    <property type="entry name" value="p-type_atpase"/>
    <property type="match status" value="1"/>
</dbReference>
<keyword evidence="9" id="KW-0479">Metal-binding</keyword>
<keyword evidence="5" id="KW-1133">Transmembrane helix</keyword>
<evidence type="ECO:0000256" key="1">
    <source>
        <dbReference type="ARBA" id="ARBA00004370"/>
    </source>
</evidence>
<dbReference type="PRINTS" id="PR00119">
    <property type="entry name" value="CATATPASE"/>
</dbReference>
<dbReference type="SMR" id="C4XH21"/>
<proteinExistence type="inferred from homology"/>
<dbReference type="Pfam" id="PF00122">
    <property type="entry name" value="E1-E2_ATPase"/>
    <property type="match status" value="1"/>
</dbReference>
<protein>
    <recommendedName>
        <fullName evidence="7">P-type Zn(2+) transporter</fullName>
        <ecNumber evidence="7">7.2.2.12</ecNumber>
    </recommendedName>
</protein>
<evidence type="ECO:0000256" key="6">
    <source>
        <dbReference type="ARBA" id="ARBA00023136"/>
    </source>
</evidence>
<dbReference type="PANTHER" id="PTHR48085">
    <property type="entry name" value="CADMIUM/ZINC-TRANSPORTING ATPASE HMA2-RELATED"/>
    <property type="match status" value="1"/>
</dbReference>
<dbReference type="InterPro" id="IPR044492">
    <property type="entry name" value="P_typ_ATPase_HD_dom"/>
</dbReference>
<dbReference type="GO" id="GO:0016887">
    <property type="term" value="F:ATP hydrolysis activity"/>
    <property type="evidence" value="ECO:0007669"/>
    <property type="project" value="InterPro"/>
</dbReference>
<dbReference type="NCBIfam" id="TIGR01525">
    <property type="entry name" value="ATPase-IB_hvy"/>
    <property type="match status" value="1"/>
</dbReference>
<dbReference type="EC" id="7.2.2.12" evidence="7"/>
<dbReference type="InterPro" id="IPR051014">
    <property type="entry name" value="Cation_Transport_ATPase_IB"/>
</dbReference>
<comment type="similarity">
    <text evidence="2 9">Belongs to the cation transport ATPase (P-type) (TC 3.A.3) family. Type IB subfamily.</text>
</comment>
<dbReference type="InterPro" id="IPR023214">
    <property type="entry name" value="HAD_sf"/>
</dbReference>
<dbReference type="InterPro" id="IPR001757">
    <property type="entry name" value="P_typ_ATPase"/>
</dbReference>
<dbReference type="Gene3D" id="3.40.50.1000">
    <property type="entry name" value="HAD superfamily/HAD-like"/>
    <property type="match status" value="1"/>
</dbReference>
<keyword evidence="9" id="KW-0547">Nucleotide-binding</keyword>
<dbReference type="Pfam" id="PF00702">
    <property type="entry name" value="Hydrolase"/>
    <property type="match status" value="1"/>
</dbReference>
<feature type="domain" description="P-type ATPase A" evidence="10">
    <location>
        <begin position="233"/>
        <end position="330"/>
    </location>
</feature>
<comment type="subcellular location">
    <subcellularLocation>
        <location evidence="9">Cell membrane</location>
    </subcellularLocation>
    <subcellularLocation>
        <location evidence="1">Membrane</location>
    </subcellularLocation>
</comment>
<evidence type="ECO:0000256" key="3">
    <source>
        <dbReference type="ARBA" id="ARBA00022692"/>
    </source>
</evidence>
<dbReference type="GO" id="GO:0016463">
    <property type="term" value="F:P-type zinc transporter activity"/>
    <property type="evidence" value="ECO:0007669"/>
    <property type="project" value="UniProtKB-EC"/>
</dbReference>
<dbReference type="eggNOG" id="COG2217">
    <property type="taxonomic scope" value="Bacteria"/>
</dbReference>
<evidence type="ECO:0000256" key="4">
    <source>
        <dbReference type="ARBA" id="ARBA00022967"/>
    </source>
</evidence>
<dbReference type="GO" id="GO:0015086">
    <property type="term" value="F:cadmium ion transmembrane transporter activity"/>
    <property type="evidence" value="ECO:0007669"/>
    <property type="project" value="TreeGrafter"/>
</dbReference>
<dbReference type="GO" id="GO:0046872">
    <property type="term" value="F:metal ion binding"/>
    <property type="evidence" value="ECO:0007669"/>
    <property type="project" value="UniProtKB-KW"/>
</dbReference>
<dbReference type="PANTHER" id="PTHR48085:SF5">
    <property type="entry name" value="CADMIUM_ZINC-TRANSPORTING ATPASE HMA4-RELATED"/>
    <property type="match status" value="1"/>
</dbReference>
<dbReference type="NCBIfam" id="TIGR01494">
    <property type="entry name" value="ATPase_P-type"/>
    <property type="match status" value="1"/>
</dbReference>
<keyword evidence="3" id="KW-0812">Transmembrane</keyword>
<evidence type="ECO:0000256" key="8">
    <source>
        <dbReference type="ARBA" id="ARBA00047308"/>
    </source>
</evidence>
<dbReference type="Gene3D" id="2.70.150.10">
    <property type="entry name" value="Calcium-transporting ATPase, cytoplasmic transduction domain A"/>
    <property type="match status" value="1"/>
</dbReference>
<dbReference type="HOGENOM" id="CLU_001771_6_3_7"/>
<dbReference type="GO" id="GO:0005524">
    <property type="term" value="F:ATP binding"/>
    <property type="evidence" value="ECO:0007669"/>
    <property type="project" value="UniProtKB-UniRule"/>
</dbReference>
<comment type="catalytic activity">
    <reaction evidence="8">
        <text>Zn(2+)(in) + ATP + H2O = Zn(2+)(out) + ADP + phosphate + H(+)</text>
        <dbReference type="Rhea" id="RHEA:20621"/>
        <dbReference type="ChEBI" id="CHEBI:15377"/>
        <dbReference type="ChEBI" id="CHEBI:15378"/>
        <dbReference type="ChEBI" id="CHEBI:29105"/>
        <dbReference type="ChEBI" id="CHEBI:30616"/>
        <dbReference type="ChEBI" id="CHEBI:43474"/>
        <dbReference type="ChEBI" id="CHEBI:456216"/>
        <dbReference type="EC" id="7.2.2.12"/>
    </reaction>
</comment>
<dbReference type="GO" id="GO:0005886">
    <property type="term" value="C:plasma membrane"/>
    <property type="evidence" value="ECO:0007669"/>
    <property type="project" value="UniProtKB-SubCell"/>
</dbReference>
<evidence type="ECO:0000256" key="7">
    <source>
        <dbReference type="ARBA" id="ARBA00039097"/>
    </source>
</evidence>
<dbReference type="SUPFAM" id="SSF56784">
    <property type="entry name" value="HAD-like"/>
    <property type="match status" value="1"/>
</dbReference>
<keyword evidence="9" id="KW-1003">Cell membrane</keyword>
<keyword evidence="4" id="KW-1278">Translocase</keyword>
<dbReference type="SFLD" id="SFLDS00003">
    <property type="entry name" value="Haloacid_Dehalogenase"/>
    <property type="match status" value="1"/>
</dbReference>
<evidence type="ECO:0000256" key="2">
    <source>
        <dbReference type="ARBA" id="ARBA00006024"/>
    </source>
</evidence>
<keyword evidence="12" id="KW-1185">Reference proteome</keyword>
<evidence type="ECO:0000313" key="11">
    <source>
        <dbReference type="EMBL" id="BAH76324.1"/>
    </source>
</evidence>
<dbReference type="AlphaFoldDB" id="C4XH21"/>
<organism evidence="11 12">
    <name type="scientific">Solidesulfovibrio magneticus (strain ATCC 700980 / DSM 13731 / RS-1)</name>
    <name type="common">Desulfovibrio magneticus</name>
    <dbReference type="NCBI Taxonomy" id="573370"/>
    <lineage>
        <taxon>Bacteria</taxon>
        <taxon>Pseudomonadati</taxon>
        <taxon>Thermodesulfobacteriota</taxon>
        <taxon>Desulfovibrionia</taxon>
        <taxon>Desulfovibrionales</taxon>
        <taxon>Desulfovibrionaceae</taxon>
        <taxon>Solidesulfovibrio</taxon>
    </lineage>
</organism>
<keyword evidence="6" id="KW-0472">Membrane</keyword>
<dbReference type="SUPFAM" id="SSF81653">
    <property type="entry name" value="Calcium ATPase, transduction domain A"/>
    <property type="match status" value="1"/>
</dbReference>
<name>C4XH21_SOLM1</name>
<sequence length="743" mass="78193">MEFQRMTHCAIVHDIPGRMRLRFACAEAFSAQAPALAAAAVSLSGVAEVIPSPRTLGLLVLYSGDPVRLALLAMTKNGDSAKSAMLTPAPRRRGKAVRAVRLGKVALAKAGDKLAKAVNLPAEAGDNPPSPLQAMAREAGMFLLRAALPPAFRPLFLIKRVWPFIKRGLGALVRGKLNVEVLDALAIGVSIARKDYRAATGIALLLGLGEVLESYTRKRSRESLAETLAASFDAVWVRRQDGPVRVAASEVVPGDLAIVTMGNAIPVDGVVAEGEAMVNQASMTGEPLPAHKRVGHTVFAGTVVEEGEIVVRVEKSGGETRIQKMVEVIEESENYKAKAQDLAERFADAVVPWTLLGAAVVFAITRNPRLASAVLLVDFSCAIKLSAPLAVLAAMREAAAGGVLVKGGKFLEGVSSADAFVFDKTGTLTQARPRVAAVEPLNGYTRHDVLKLAACLEEHFPHPVARAVVRQAEKEGIVHQEFHAEVDYILAHGLSSMVGTDRVRLGSRHFIGEDEGIDIAAADAAIEARGLAGLSTLYLAIGDEVAGVLAIEDPLVPEAPRVLRELTDRGVTRLVILTGDAAAPAAIAARELGITDYHAQVLPEDKTRIVRELREAGHVVAMVGDGINDSPALSAANVGIAPRHGADIAQAAADILLAEGSLQSVVALRDIATGLMGRLHANFRAICLINSVILGLGLFGRVTPGVSALAHNLATVGIALASLRPYLPKHLPSGGVSHDSQLH</sequence>
<dbReference type="InterPro" id="IPR027256">
    <property type="entry name" value="P-typ_ATPase_IB"/>
</dbReference>
<dbReference type="STRING" id="573370.DMR_28330"/>
<keyword evidence="9" id="KW-0067">ATP-binding</keyword>
<dbReference type="KEGG" id="dma:DMR_28330"/>
<reference evidence="11 12" key="1">
    <citation type="journal article" date="2009" name="Genome Res.">
        <title>Whole genome sequence of Desulfovibrio magneticus strain RS-1 revealed common gene clusters in magnetotactic bacteria.</title>
        <authorList>
            <person name="Nakazawa H."/>
            <person name="Arakaki A."/>
            <person name="Narita-Yamada S."/>
            <person name="Yashiro I."/>
            <person name="Jinno K."/>
            <person name="Aoki N."/>
            <person name="Tsuruyama A."/>
            <person name="Okamura Y."/>
            <person name="Tanikawa S."/>
            <person name="Fujita N."/>
            <person name="Takeyama H."/>
            <person name="Matsunaga T."/>
        </authorList>
    </citation>
    <scope>NUCLEOTIDE SEQUENCE [LARGE SCALE GENOMIC DNA]</scope>
    <source>
        <strain evidence="12">ATCC 700980 / DSM 13731 / RS-1</strain>
    </source>
</reference>
<dbReference type="InterPro" id="IPR059000">
    <property type="entry name" value="ATPase_P-type_domA"/>
</dbReference>
<evidence type="ECO:0000256" key="9">
    <source>
        <dbReference type="RuleBase" id="RU362081"/>
    </source>
</evidence>
<dbReference type="Proteomes" id="UP000009071">
    <property type="component" value="Chromosome"/>
</dbReference>
<dbReference type="InterPro" id="IPR036412">
    <property type="entry name" value="HAD-like_sf"/>
</dbReference>
<dbReference type="PROSITE" id="PS00154">
    <property type="entry name" value="ATPASE_E1_E2"/>
    <property type="match status" value="1"/>
</dbReference>